<dbReference type="OrthoDB" id="9815602at2"/>
<dbReference type="Gene3D" id="3.40.190.10">
    <property type="entry name" value="Periplasmic binding protein-like II"/>
    <property type="match status" value="2"/>
</dbReference>
<dbReference type="Pfam" id="PF13379">
    <property type="entry name" value="NMT1_2"/>
    <property type="match status" value="1"/>
</dbReference>
<dbReference type="PANTHER" id="PTHR30024:SF42">
    <property type="entry name" value="ALIPHATIC SULFONATES-BINDING PROTEIN-RELATED"/>
    <property type="match status" value="1"/>
</dbReference>
<dbReference type="AlphaFoldDB" id="A0A4P6JZW9"/>
<dbReference type="RefSeq" id="WP_129892375.1">
    <property type="nucleotide sequence ID" value="NZ_CP035758.1"/>
</dbReference>
<keyword evidence="1" id="KW-0732">Signal</keyword>
<name>A0A4P6JZW9_KTERU</name>
<dbReference type="PROSITE" id="PS51257">
    <property type="entry name" value="PROKAR_LIPOPROTEIN"/>
    <property type="match status" value="1"/>
</dbReference>
<sequence>MKARSRAQFGLLTGMLLLSLSLASCGSSAPTSPTNSMTLKVAQVADILPGFPFYVARKQHFFEKQGLTLDPSPPPSMGGGSKLAAAVEANAVEVGVGGVTDVFTISHVDVYLRIIGAISTDMLMDIVVSKKFEQESHLSVSSSLEQKIHGLIGKKVGISAPGSATDAMVTYLFRSQHLDSQRDVVKVNVGADSSAMLAALQSGRVDAIAVAPPAGEQAELRGIGDTFISPARGDIPDLSGQSLLWPISNKR</sequence>
<dbReference type="PANTHER" id="PTHR30024">
    <property type="entry name" value="ALIPHATIC SULFONATES-BINDING PROTEIN-RELATED"/>
    <property type="match status" value="1"/>
</dbReference>
<dbReference type="Proteomes" id="UP000290365">
    <property type="component" value="Chromosome"/>
</dbReference>
<protein>
    <submittedName>
        <fullName evidence="2">ABC transporter substrate-binding protein</fullName>
    </submittedName>
</protein>
<evidence type="ECO:0000313" key="2">
    <source>
        <dbReference type="EMBL" id="QBD81314.1"/>
    </source>
</evidence>
<dbReference type="KEGG" id="kbs:EPA93_37210"/>
<organism evidence="2 3">
    <name type="scientific">Ktedonosporobacter rubrisoli</name>
    <dbReference type="NCBI Taxonomy" id="2509675"/>
    <lineage>
        <taxon>Bacteria</taxon>
        <taxon>Bacillati</taxon>
        <taxon>Chloroflexota</taxon>
        <taxon>Ktedonobacteria</taxon>
        <taxon>Ktedonobacterales</taxon>
        <taxon>Ktedonosporobacteraceae</taxon>
        <taxon>Ktedonosporobacter</taxon>
    </lineage>
</organism>
<reference evidence="2 3" key="1">
    <citation type="submission" date="2019-01" db="EMBL/GenBank/DDBJ databases">
        <title>Ktedonosporobacter rubrisoli SCAWS-G2.</title>
        <authorList>
            <person name="Huang Y."/>
            <person name="Yan B."/>
        </authorList>
    </citation>
    <scope>NUCLEOTIDE SEQUENCE [LARGE SCALE GENOMIC DNA]</scope>
    <source>
        <strain evidence="2 3">SCAWS-G2</strain>
    </source>
</reference>
<evidence type="ECO:0000256" key="1">
    <source>
        <dbReference type="SAM" id="SignalP"/>
    </source>
</evidence>
<feature type="signal peptide" evidence="1">
    <location>
        <begin position="1"/>
        <end position="23"/>
    </location>
</feature>
<dbReference type="EMBL" id="CP035758">
    <property type="protein sequence ID" value="QBD81314.1"/>
    <property type="molecule type" value="Genomic_DNA"/>
</dbReference>
<keyword evidence="3" id="KW-1185">Reference proteome</keyword>
<dbReference type="SUPFAM" id="SSF53850">
    <property type="entry name" value="Periplasmic binding protein-like II"/>
    <property type="match status" value="1"/>
</dbReference>
<gene>
    <name evidence="2" type="ORF">EPA93_37210</name>
</gene>
<proteinExistence type="predicted"/>
<evidence type="ECO:0000313" key="3">
    <source>
        <dbReference type="Proteomes" id="UP000290365"/>
    </source>
</evidence>
<feature type="chain" id="PRO_5020482276" evidence="1">
    <location>
        <begin position="24"/>
        <end position="251"/>
    </location>
</feature>
<accession>A0A4P6JZW9</accession>